<keyword evidence="3" id="KW-0472">Membrane</keyword>
<keyword evidence="6" id="KW-1185">Reference proteome</keyword>
<reference evidence="5 6" key="1">
    <citation type="submission" date="2019-04" db="EMBL/GenBank/DDBJ databases">
        <authorList>
            <consortium name="Wellcome Sanger Institute Data Sharing"/>
        </authorList>
    </citation>
    <scope>NUCLEOTIDE SEQUENCE [LARGE SCALE GENOMIC DNA]</scope>
</reference>
<reference evidence="5" key="3">
    <citation type="submission" date="2025-09" db="UniProtKB">
        <authorList>
            <consortium name="Ensembl"/>
        </authorList>
    </citation>
    <scope>IDENTIFICATION</scope>
</reference>
<dbReference type="SMART" id="SM00409">
    <property type="entry name" value="IG"/>
    <property type="match status" value="1"/>
</dbReference>
<dbReference type="Gene3D" id="2.60.40.10">
    <property type="entry name" value="Immunoglobulins"/>
    <property type="match status" value="1"/>
</dbReference>
<dbReference type="InterPro" id="IPR013783">
    <property type="entry name" value="Ig-like_fold"/>
</dbReference>
<name>A0A8C9SHU2_SCLFO</name>
<dbReference type="Pfam" id="PF07686">
    <property type="entry name" value="V-set"/>
    <property type="match status" value="1"/>
</dbReference>
<dbReference type="GO" id="GO:0004888">
    <property type="term" value="F:transmembrane signaling receptor activity"/>
    <property type="evidence" value="ECO:0007669"/>
    <property type="project" value="TreeGrafter"/>
</dbReference>
<dbReference type="GO" id="GO:0005886">
    <property type="term" value="C:plasma membrane"/>
    <property type="evidence" value="ECO:0007669"/>
    <property type="project" value="TreeGrafter"/>
</dbReference>
<feature type="domain" description="Ig-like" evidence="4">
    <location>
        <begin position="5"/>
        <end position="121"/>
    </location>
</feature>
<protein>
    <recommendedName>
        <fullName evidence="4">Ig-like domain-containing protein</fullName>
    </recommendedName>
</protein>
<comment type="subcellular location">
    <subcellularLocation>
        <location evidence="1">Membrane</location>
    </subcellularLocation>
</comment>
<dbReference type="PANTHER" id="PTHR11860">
    <property type="entry name" value="POLYMERIC-IMMUNOGLOBULIN RECEPTOR"/>
    <property type="match status" value="1"/>
</dbReference>
<dbReference type="PANTHER" id="PTHR11860:SF87">
    <property type="entry name" value="CMRF35-LIKE MOLECULE 8"/>
    <property type="match status" value="1"/>
</dbReference>
<evidence type="ECO:0000256" key="2">
    <source>
        <dbReference type="ARBA" id="ARBA00022692"/>
    </source>
</evidence>
<dbReference type="Proteomes" id="UP000694397">
    <property type="component" value="Chromosome 9"/>
</dbReference>
<evidence type="ECO:0000256" key="1">
    <source>
        <dbReference type="ARBA" id="ARBA00004370"/>
    </source>
</evidence>
<evidence type="ECO:0000313" key="5">
    <source>
        <dbReference type="Ensembl" id="ENSSFOP00015031652.2"/>
    </source>
</evidence>
<dbReference type="OrthoDB" id="8920197at2759"/>
<keyword evidence="2" id="KW-0812">Transmembrane</keyword>
<dbReference type="SUPFAM" id="SSF48726">
    <property type="entry name" value="Immunoglobulin"/>
    <property type="match status" value="1"/>
</dbReference>
<dbReference type="InterPro" id="IPR036179">
    <property type="entry name" value="Ig-like_dom_sf"/>
</dbReference>
<evidence type="ECO:0000259" key="4">
    <source>
        <dbReference type="PROSITE" id="PS50835"/>
    </source>
</evidence>
<dbReference type="GeneTree" id="ENSGT00950000182977"/>
<dbReference type="AlphaFoldDB" id="A0A8C9SHU2"/>
<dbReference type="InterPro" id="IPR050671">
    <property type="entry name" value="CD300_family_receptors"/>
</dbReference>
<organism evidence="5 6">
    <name type="scientific">Scleropages formosus</name>
    <name type="common">Asian bonytongue</name>
    <name type="synonym">Osteoglossum formosum</name>
    <dbReference type="NCBI Taxonomy" id="113540"/>
    <lineage>
        <taxon>Eukaryota</taxon>
        <taxon>Metazoa</taxon>
        <taxon>Chordata</taxon>
        <taxon>Craniata</taxon>
        <taxon>Vertebrata</taxon>
        <taxon>Euteleostomi</taxon>
        <taxon>Actinopterygii</taxon>
        <taxon>Neopterygii</taxon>
        <taxon>Teleostei</taxon>
        <taxon>Osteoglossocephala</taxon>
        <taxon>Osteoglossomorpha</taxon>
        <taxon>Osteoglossiformes</taxon>
        <taxon>Osteoglossidae</taxon>
        <taxon>Scleropages</taxon>
    </lineage>
</organism>
<dbReference type="CDD" id="cd05716">
    <property type="entry name" value="IgV_pIgR_like"/>
    <property type="match status" value="1"/>
</dbReference>
<evidence type="ECO:0000313" key="6">
    <source>
        <dbReference type="Proteomes" id="UP000694397"/>
    </source>
</evidence>
<accession>A0A8C9SHU2</accession>
<proteinExistence type="predicted"/>
<dbReference type="InterPro" id="IPR003599">
    <property type="entry name" value="Ig_sub"/>
</dbReference>
<dbReference type="Ensembl" id="ENSSFOT00015032007.2">
    <property type="protein sequence ID" value="ENSSFOP00015031652.2"/>
    <property type="gene ID" value="ENSSFOG00015031441.1"/>
</dbReference>
<dbReference type="InterPro" id="IPR013106">
    <property type="entry name" value="Ig_V-set"/>
</dbReference>
<evidence type="ECO:0000256" key="3">
    <source>
        <dbReference type="ARBA" id="ARBA00023136"/>
    </source>
</evidence>
<dbReference type="PROSITE" id="PS50835">
    <property type="entry name" value="IG_LIKE"/>
    <property type="match status" value="1"/>
</dbReference>
<sequence>MDHIPLVLKNSHGSRTFFLLWWADSQITVQRGRSLSIQCHYDEEYRDHVKYWCRMITQSSCTTIVSTDTPERSGQVSITDNNTLHVFHVTMSDLQTMDSDVYWCGVETCNTEIYMASLNLTVTMSFFPLTGFCRFQHF</sequence>
<reference evidence="5" key="2">
    <citation type="submission" date="2025-08" db="UniProtKB">
        <authorList>
            <consortium name="Ensembl"/>
        </authorList>
    </citation>
    <scope>IDENTIFICATION</scope>
</reference>
<dbReference type="InterPro" id="IPR007110">
    <property type="entry name" value="Ig-like_dom"/>
</dbReference>